<name>A0ABP0TBQ1_9BRYO</name>
<dbReference type="PANTHER" id="PTHR46277">
    <property type="entry name" value="OS03G0850700 PROTEIN"/>
    <property type="match status" value="1"/>
</dbReference>
<accession>A0ABP0TBQ1</accession>
<proteinExistence type="predicted"/>
<evidence type="ECO:0000313" key="2">
    <source>
        <dbReference type="EMBL" id="CAK9191411.1"/>
    </source>
</evidence>
<gene>
    <name evidence="2" type="ORF">CSSPTR1EN2_LOCUS1377</name>
</gene>
<sequence>MWQVFRMCAPGMRKLQLTTLRDQRLVCQELRVLVCQTSCSSSFNCVSVERMERLRHPKSFTVEVRDGEDERRHVHARKEAQTSLWNSIYHSLSSSFVNGCSESAVDYLAGYRGCNSEEVFTCYTEEHCPPTFHVASCILCVGGLTGIIVYALDKLIASMHPPGTEKFTFVVDLQGVSYCNMDPAAMCILPTRLAKAFVVHVSTIFWGVWHMISPFVGKVTKEKITFVEERALEIY</sequence>
<reference evidence="2 3" key="1">
    <citation type="submission" date="2024-02" db="EMBL/GenBank/DDBJ databases">
        <authorList>
            <consortium name="ELIXIR-Norway"/>
            <consortium name="Elixir Norway"/>
        </authorList>
    </citation>
    <scope>NUCLEOTIDE SEQUENCE [LARGE SCALE GENOMIC DNA]</scope>
</reference>
<dbReference type="Gene3D" id="3.40.525.10">
    <property type="entry name" value="CRAL-TRIO lipid binding domain"/>
    <property type="match status" value="1"/>
</dbReference>
<dbReference type="Pfam" id="PF00650">
    <property type="entry name" value="CRAL_TRIO"/>
    <property type="match status" value="1"/>
</dbReference>
<evidence type="ECO:0000259" key="1">
    <source>
        <dbReference type="Pfam" id="PF00650"/>
    </source>
</evidence>
<dbReference type="SUPFAM" id="SSF52087">
    <property type="entry name" value="CRAL/TRIO domain"/>
    <property type="match status" value="1"/>
</dbReference>
<evidence type="ECO:0000313" key="3">
    <source>
        <dbReference type="Proteomes" id="UP001497512"/>
    </source>
</evidence>
<feature type="domain" description="CRAL-TRIO" evidence="1">
    <location>
        <begin position="148"/>
        <end position="229"/>
    </location>
</feature>
<dbReference type="CDD" id="cd00170">
    <property type="entry name" value="SEC14"/>
    <property type="match status" value="1"/>
</dbReference>
<dbReference type="Proteomes" id="UP001497512">
    <property type="component" value="Chromosome 1"/>
</dbReference>
<keyword evidence="3" id="KW-1185">Reference proteome</keyword>
<dbReference type="InterPro" id="IPR001251">
    <property type="entry name" value="CRAL-TRIO_dom"/>
</dbReference>
<dbReference type="InterPro" id="IPR036865">
    <property type="entry name" value="CRAL-TRIO_dom_sf"/>
</dbReference>
<organism evidence="2 3">
    <name type="scientific">Sphagnum troendelagicum</name>
    <dbReference type="NCBI Taxonomy" id="128251"/>
    <lineage>
        <taxon>Eukaryota</taxon>
        <taxon>Viridiplantae</taxon>
        <taxon>Streptophyta</taxon>
        <taxon>Embryophyta</taxon>
        <taxon>Bryophyta</taxon>
        <taxon>Sphagnophytina</taxon>
        <taxon>Sphagnopsida</taxon>
        <taxon>Sphagnales</taxon>
        <taxon>Sphagnaceae</taxon>
        <taxon>Sphagnum</taxon>
    </lineage>
</organism>
<dbReference type="PANTHER" id="PTHR46277:SF3">
    <property type="entry name" value="BINDING PROTEIN, PUTATIVE-RELATED"/>
    <property type="match status" value="1"/>
</dbReference>
<protein>
    <recommendedName>
        <fullName evidence="1">CRAL-TRIO domain-containing protein</fullName>
    </recommendedName>
</protein>
<dbReference type="EMBL" id="OZ019893">
    <property type="protein sequence ID" value="CAK9191411.1"/>
    <property type="molecule type" value="Genomic_DNA"/>
</dbReference>